<comment type="caution">
    <text evidence="1">The sequence shown here is derived from an EMBL/GenBank/DDBJ whole genome shotgun (WGS) entry which is preliminary data.</text>
</comment>
<proteinExistence type="predicted"/>
<evidence type="ECO:0000313" key="1">
    <source>
        <dbReference type="EMBL" id="GAA1795185.1"/>
    </source>
</evidence>
<accession>A0ABN2LNY5</accession>
<evidence type="ECO:0000313" key="2">
    <source>
        <dbReference type="Proteomes" id="UP001500218"/>
    </source>
</evidence>
<dbReference type="EMBL" id="BAAALT010000039">
    <property type="protein sequence ID" value="GAA1795185.1"/>
    <property type="molecule type" value="Genomic_DNA"/>
</dbReference>
<reference evidence="1 2" key="1">
    <citation type="journal article" date="2019" name="Int. J. Syst. Evol. Microbiol.">
        <title>The Global Catalogue of Microorganisms (GCM) 10K type strain sequencing project: providing services to taxonomists for standard genome sequencing and annotation.</title>
        <authorList>
            <consortium name="The Broad Institute Genomics Platform"/>
            <consortium name="The Broad Institute Genome Sequencing Center for Infectious Disease"/>
            <person name="Wu L."/>
            <person name="Ma J."/>
        </authorList>
    </citation>
    <scope>NUCLEOTIDE SEQUENCE [LARGE SCALE GENOMIC DNA]</scope>
    <source>
        <strain evidence="1 2">JCM 13250</strain>
    </source>
</reference>
<gene>
    <name evidence="1" type="ORF">GCM10009682_16150</name>
</gene>
<dbReference type="Proteomes" id="UP001500218">
    <property type="component" value="Unassembled WGS sequence"/>
</dbReference>
<organism evidence="1 2">
    <name type="scientific">Luedemannella flava</name>
    <dbReference type="NCBI Taxonomy" id="349316"/>
    <lineage>
        <taxon>Bacteria</taxon>
        <taxon>Bacillati</taxon>
        <taxon>Actinomycetota</taxon>
        <taxon>Actinomycetes</taxon>
        <taxon>Micromonosporales</taxon>
        <taxon>Micromonosporaceae</taxon>
        <taxon>Luedemannella</taxon>
    </lineage>
</organism>
<keyword evidence="2" id="KW-1185">Reference proteome</keyword>
<sequence length="54" mass="5622">MDAAAHVTRVALTNVAMLSADEASFSRLAPHGAARYQAIVDAYAIYAAGEVARS</sequence>
<name>A0ABN2LNY5_9ACTN</name>
<protein>
    <submittedName>
        <fullName evidence="1">Uncharacterized protein</fullName>
    </submittedName>
</protein>